<evidence type="ECO:0000256" key="2">
    <source>
        <dbReference type="SAM" id="Phobius"/>
    </source>
</evidence>
<evidence type="ECO:0000313" key="4">
    <source>
        <dbReference type="EMBL" id="MDX8419221.1"/>
    </source>
</evidence>
<dbReference type="Gene3D" id="3.10.310.50">
    <property type="match status" value="1"/>
</dbReference>
<evidence type="ECO:0000313" key="5">
    <source>
        <dbReference type="Proteomes" id="UP001286174"/>
    </source>
</evidence>
<name>A0AB35U5M5_9FIRM</name>
<reference evidence="4 5" key="1">
    <citation type="submission" date="2022-03" db="EMBL/GenBank/DDBJ databases">
        <title>Novel taxa within the pig intestine.</title>
        <authorList>
            <person name="Wylensek D."/>
            <person name="Bishof K."/>
            <person name="Afrizal A."/>
            <person name="Clavel T."/>
        </authorList>
    </citation>
    <scope>NUCLEOTIDE SEQUENCE [LARGE SCALE GENOMIC DNA]</scope>
    <source>
        <strain evidence="4 5">CLA-KB-P133</strain>
    </source>
</reference>
<protein>
    <submittedName>
        <fullName evidence="4">TPM domain-containing protein</fullName>
    </submittedName>
</protein>
<keyword evidence="2" id="KW-0812">Transmembrane</keyword>
<proteinExistence type="predicted"/>
<dbReference type="RefSeq" id="WP_370595710.1">
    <property type="nucleotide sequence ID" value="NZ_JALBUR010000006.1"/>
</dbReference>
<feature type="compositionally biased region" description="Low complexity" evidence="1">
    <location>
        <begin position="256"/>
        <end position="267"/>
    </location>
</feature>
<dbReference type="InterPro" id="IPR007621">
    <property type="entry name" value="TPM_dom"/>
</dbReference>
<dbReference type="PANTHER" id="PTHR30373:SF2">
    <property type="entry name" value="UPF0603 PROTEIN YGCG"/>
    <property type="match status" value="1"/>
</dbReference>
<evidence type="ECO:0000256" key="1">
    <source>
        <dbReference type="SAM" id="MobiDB-lite"/>
    </source>
</evidence>
<dbReference type="AlphaFoldDB" id="A0AB35U5M5"/>
<dbReference type="PANTHER" id="PTHR30373">
    <property type="entry name" value="UPF0603 PROTEIN YGCG"/>
    <property type="match status" value="1"/>
</dbReference>
<dbReference type="EMBL" id="JALBUR010000006">
    <property type="protein sequence ID" value="MDX8419221.1"/>
    <property type="molecule type" value="Genomic_DNA"/>
</dbReference>
<sequence>MKKIWKNTLLAAAVFLMALFTCIPLLSVVRAEDSTSGFADEYSRLIDMGEIVDESDEEELLAALDELSERQKLEVAIATVESLEGEDIGTMADDIYDRCNFGYGEDKDGVLLLVSKNDREWYISTCGYGITAFTDAGIQYIGKQMKSDLSDGNYAAAFRTYIDQCDQFITQARTGRPYDRSNLPKGKLPMTWTLISLSGGLALGLVIAGMLRGQMKSVRYAPEADHYVRDGSLNITRSNDMFLYRTVNKTVRSKDSGSSTHTSSSGRTHGGGGGSF</sequence>
<comment type="caution">
    <text evidence="4">The sequence shown here is derived from an EMBL/GenBank/DDBJ whole genome shotgun (WGS) entry which is preliminary data.</text>
</comment>
<keyword evidence="2" id="KW-1133">Transmembrane helix</keyword>
<accession>A0AB35U5M5</accession>
<dbReference type="Pfam" id="PF04536">
    <property type="entry name" value="TPM_phosphatase"/>
    <property type="match status" value="1"/>
</dbReference>
<organism evidence="4 5">
    <name type="scientific">Grylomicrobium aquisgranensis</name>
    <dbReference type="NCBI Taxonomy" id="2926318"/>
    <lineage>
        <taxon>Bacteria</taxon>
        <taxon>Bacillati</taxon>
        <taxon>Bacillota</taxon>
        <taxon>Erysipelotrichia</taxon>
        <taxon>Erysipelotrichales</taxon>
        <taxon>Erysipelotrichaceae</taxon>
        <taxon>Grylomicrobium</taxon>
    </lineage>
</organism>
<feature type="domain" description="TPM" evidence="3">
    <location>
        <begin position="47"/>
        <end position="166"/>
    </location>
</feature>
<dbReference type="Proteomes" id="UP001286174">
    <property type="component" value="Unassembled WGS sequence"/>
</dbReference>
<feature type="transmembrane region" description="Helical" evidence="2">
    <location>
        <begin position="190"/>
        <end position="211"/>
    </location>
</feature>
<feature type="region of interest" description="Disordered" evidence="1">
    <location>
        <begin position="253"/>
        <end position="276"/>
    </location>
</feature>
<keyword evidence="5" id="KW-1185">Reference proteome</keyword>
<gene>
    <name evidence="4" type="ORF">MOZ60_03835</name>
</gene>
<evidence type="ECO:0000259" key="3">
    <source>
        <dbReference type="Pfam" id="PF04536"/>
    </source>
</evidence>
<keyword evidence="2" id="KW-0472">Membrane</keyword>